<dbReference type="AlphaFoldDB" id="A0A431W638"/>
<comment type="caution">
    <text evidence="2">The sequence shown here is derived from an EMBL/GenBank/DDBJ whole genome shotgun (WGS) entry which is preliminary data.</text>
</comment>
<evidence type="ECO:0000313" key="3">
    <source>
        <dbReference type="Proteomes" id="UP000277766"/>
    </source>
</evidence>
<dbReference type="RefSeq" id="WP_126350977.1">
    <property type="nucleotide sequence ID" value="NZ_CP086380.1"/>
</dbReference>
<reference evidence="2 3" key="1">
    <citation type="submission" date="2018-12" db="EMBL/GenBank/DDBJ databases">
        <title>Deinococcus radiophilus ATCC 27603 genome sequencing and assembly.</title>
        <authorList>
            <person name="Maclea K.S."/>
            <person name="Maynard C.R."/>
        </authorList>
    </citation>
    <scope>NUCLEOTIDE SEQUENCE [LARGE SCALE GENOMIC DNA]</scope>
    <source>
        <strain evidence="2 3">ATCC 27603</strain>
    </source>
</reference>
<protein>
    <recommendedName>
        <fullName evidence="1">DUF7832 domain-containing protein</fullName>
    </recommendedName>
</protein>
<evidence type="ECO:0000259" key="1">
    <source>
        <dbReference type="Pfam" id="PF25191"/>
    </source>
</evidence>
<organism evidence="2 3">
    <name type="scientific">Deinococcus radiophilus</name>
    <dbReference type="NCBI Taxonomy" id="32062"/>
    <lineage>
        <taxon>Bacteria</taxon>
        <taxon>Thermotogati</taxon>
        <taxon>Deinococcota</taxon>
        <taxon>Deinococci</taxon>
        <taxon>Deinococcales</taxon>
        <taxon>Deinococcaceae</taxon>
        <taxon>Deinococcus</taxon>
    </lineage>
</organism>
<dbReference type="OrthoDB" id="4827574at2"/>
<dbReference type="InterPro" id="IPR057154">
    <property type="entry name" value="DUF7832"/>
</dbReference>
<dbReference type="Proteomes" id="UP000277766">
    <property type="component" value="Unassembled WGS sequence"/>
</dbReference>
<keyword evidence="3" id="KW-1185">Reference proteome</keyword>
<evidence type="ECO:0000313" key="2">
    <source>
        <dbReference type="EMBL" id="RTR30949.1"/>
    </source>
</evidence>
<proteinExistence type="predicted"/>
<accession>A0A431W638</accession>
<name>A0A431W638_9DEIO</name>
<dbReference type="EMBL" id="RXPE01000001">
    <property type="protein sequence ID" value="RTR30949.1"/>
    <property type="molecule type" value="Genomic_DNA"/>
</dbReference>
<gene>
    <name evidence="2" type="ORF">EJ104_01515</name>
</gene>
<dbReference type="Pfam" id="PF25191">
    <property type="entry name" value="DUF7832"/>
    <property type="match status" value="1"/>
</dbReference>
<sequence length="143" mass="15999">MTIYDKAEWHYNGNFPHDLPAAQGYVHGGMFLGWLADRELLSGKAAAAAAAFRQREQTGAQLYKRLGGVLSSALMTPEGAAFAQDYYSKDSGINDYLADYFDLFMSVLDDMPSVYHVPDTWEHYQLVADMLDQRYAAWQAAAD</sequence>
<feature type="domain" description="DUF7832" evidence="1">
    <location>
        <begin position="3"/>
        <end position="117"/>
    </location>
</feature>